<evidence type="ECO:0000313" key="4">
    <source>
        <dbReference type="EMBL" id="GAA1300829.1"/>
    </source>
</evidence>
<dbReference type="InterPro" id="IPR011251">
    <property type="entry name" value="Luciferase-like_dom"/>
</dbReference>
<keyword evidence="5" id="KW-1185">Reference proteome</keyword>
<accession>A0ABP4I5Z7</accession>
<dbReference type="Proteomes" id="UP001500282">
    <property type="component" value="Unassembled WGS sequence"/>
</dbReference>
<evidence type="ECO:0000259" key="3">
    <source>
        <dbReference type="Pfam" id="PF00296"/>
    </source>
</evidence>
<keyword evidence="2" id="KW-0503">Monooxygenase</keyword>
<dbReference type="InterPro" id="IPR036661">
    <property type="entry name" value="Luciferase-like_sf"/>
</dbReference>
<feature type="domain" description="Luciferase-like" evidence="3">
    <location>
        <begin position="5"/>
        <end position="315"/>
    </location>
</feature>
<dbReference type="InterPro" id="IPR050766">
    <property type="entry name" value="Bact_Lucif_Oxidored"/>
</dbReference>
<proteinExistence type="predicted"/>
<reference evidence="5" key="1">
    <citation type="journal article" date="2019" name="Int. J. Syst. Evol. Microbiol.">
        <title>The Global Catalogue of Microorganisms (GCM) 10K type strain sequencing project: providing services to taxonomists for standard genome sequencing and annotation.</title>
        <authorList>
            <consortium name="The Broad Institute Genomics Platform"/>
            <consortium name="The Broad Institute Genome Sequencing Center for Infectious Disease"/>
            <person name="Wu L."/>
            <person name="Ma J."/>
        </authorList>
    </citation>
    <scope>NUCLEOTIDE SEQUENCE [LARGE SCALE GENOMIC DNA]</scope>
    <source>
        <strain evidence="5">JCM 11448</strain>
    </source>
</reference>
<dbReference type="PANTHER" id="PTHR30137">
    <property type="entry name" value="LUCIFERASE-LIKE MONOOXYGENASE"/>
    <property type="match status" value="1"/>
</dbReference>
<evidence type="ECO:0000256" key="2">
    <source>
        <dbReference type="ARBA" id="ARBA00023033"/>
    </source>
</evidence>
<dbReference type="PANTHER" id="PTHR30137:SF8">
    <property type="entry name" value="BLR5498 PROTEIN"/>
    <property type="match status" value="1"/>
</dbReference>
<dbReference type="EMBL" id="BAAAIH010000082">
    <property type="protein sequence ID" value="GAA1300829.1"/>
    <property type="molecule type" value="Genomic_DNA"/>
</dbReference>
<name>A0ABP4I5Z7_9ACTN</name>
<keyword evidence="1" id="KW-0560">Oxidoreductase</keyword>
<dbReference type="SUPFAM" id="SSF51679">
    <property type="entry name" value="Bacterial luciferase-like"/>
    <property type="match status" value="1"/>
</dbReference>
<dbReference type="Pfam" id="PF00296">
    <property type="entry name" value="Bac_luciferase"/>
    <property type="match status" value="1"/>
</dbReference>
<dbReference type="Gene3D" id="3.20.20.30">
    <property type="entry name" value="Luciferase-like domain"/>
    <property type="match status" value="1"/>
</dbReference>
<evidence type="ECO:0000256" key="1">
    <source>
        <dbReference type="ARBA" id="ARBA00023002"/>
    </source>
</evidence>
<protein>
    <recommendedName>
        <fullName evidence="3">Luciferase-like domain-containing protein</fullName>
    </recommendedName>
</protein>
<gene>
    <name evidence="4" type="ORF">GCM10009579_81880</name>
</gene>
<comment type="caution">
    <text evidence="4">The sequence shown here is derived from an EMBL/GenBank/DDBJ whole genome shotgun (WGS) entry which is preliminary data.</text>
</comment>
<evidence type="ECO:0000313" key="5">
    <source>
        <dbReference type="Proteomes" id="UP001500282"/>
    </source>
</evidence>
<sequence>MGRDMDVGLNFLPTVGPAEMPGARFYDEMIELSELADRLSFSHVKLVEHHFHEWGGYSPDPVSLLSAIARRTSRVRLVTGAVTPAFTHPIKLAASLSVLDNLSHGRLDAGFGRAFLPSEFDAFGVRMVDSRARLEEGVEAVERLWSAEDFRWEGRFHQFGPLPAMLPRPVQQPHPPIFIAATTSPETFTWAAERGYHLMIIPVVASHEKLSGLLDLHRRTRLAHGHSPDFRLHVSYHCYVAETQSEAVARAEEHYAAYRDKQLEAYGSWRGVTSDEYPGYERMEEAARRTTVADLMAADNIIVGGVPEATATLHRVAKLYPGAELSLQLRFGSVSHAEAMRAVRLLGERVLPELAGNA</sequence>
<organism evidence="4 5">
    <name type="scientific">Streptomyces javensis</name>
    <dbReference type="NCBI Taxonomy" id="114698"/>
    <lineage>
        <taxon>Bacteria</taxon>
        <taxon>Bacillati</taxon>
        <taxon>Actinomycetota</taxon>
        <taxon>Actinomycetes</taxon>
        <taxon>Kitasatosporales</taxon>
        <taxon>Streptomycetaceae</taxon>
        <taxon>Streptomyces</taxon>
        <taxon>Streptomyces violaceusniger group</taxon>
    </lineage>
</organism>